<proteinExistence type="predicted"/>
<reference evidence="1 2" key="1">
    <citation type="journal article" date="2022" name="DNA Res.">
        <title>Chromosomal-level genome assembly of the orchid tree Bauhinia variegata (Leguminosae; Cercidoideae) supports the allotetraploid origin hypothesis of Bauhinia.</title>
        <authorList>
            <person name="Zhong Y."/>
            <person name="Chen Y."/>
            <person name="Zheng D."/>
            <person name="Pang J."/>
            <person name="Liu Y."/>
            <person name="Luo S."/>
            <person name="Meng S."/>
            <person name="Qian L."/>
            <person name="Wei D."/>
            <person name="Dai S."/>
            <person name="Zhou R."/>
        </authorList>
    </citation>
    <scope>NUCLEOTIDE SEQUENCE [LARGE SCALE GENOMIC DNA]</scope>
    <source>
        <strain evidence="1">BV-YZ2020</strain>
    </source>
</reference>
<accession>A0ACB9PZG4</accession>
<protein>
    <submittedName>
        <fullName evidence="1">Uncharacterized protein</fullName>
    </submittedName>
</protein>
<evidence type="ECO:0000313" key="2">
    <source>
        <dbReference type="Proteomes" id="UP000828941"/>
    </source>
</evidence>
<dbReference type="Proteomes" id="UP000828941">
    <property type="component" value="Chromosome 2"/>
</dbReference>
<evidence type="ECO:0000313" key="1">
    <source>
        <dbReference type="EMBL" id="KAI4353893.1"/>
    </source>
</evidence>
<comment type="caution">
    <text evidence="1">The sequence shown here is derived from an EMBL/GenBank/DDBJ whole genome shotgun (WGS) entry which is preliminary data.</text>
</comment>
<organism evidence="1 2">
    <name type="scientific">Bauhinia variegata</name>
    <name type="common">Purple orchid tree</name>
    <name type="synonym">Phanera variegata</name>
    <dbReference type="NCBI Taxonomy" id="167791"/>
    <lineage>
        <taxon>Eukaryota</taxon>
        <taxon>Viridiplantae</taxon>
        <taxon>Streptophyta</taxon>
        <taxon>Embryophyta</taxon>
        <taxon>Tracheophyta</taxon>
        <taxon>Spermatophyta</taxon>
        <taxon>Magnoliopsida</taxon>
        <taxon>eudicotyledons</taxon>
        <taxon>Gunneridae</taxon>
        <taxon>Pentapetalae</taxon>
        <taxon>rosids</taxon>
        <taxon>fabids</taxon>
        <taxon>Fabales</taxon>
        <taxon>Fabaceae</taxon>
        <taxon>Cercidoideae</taxon>
        <taxon>Cercideae</taxon>
        <taxon>Bauhiniinae</taxon>
        <taxon>Bauhinia</taxon>
    </lineage>
</organism>
<gene>
    <name evidence="1" type="ORF">L6164_002814</name>
</gene>
<keyword evidence="2" id="KW-1185">Reference proteome</keyword>
<dbReference type="EMBL" id="CM039427">
    <property type="protein sequence ID" value="KAI4353893.1"/>
    <property type="molecule type" value="Genomic_DNA"/>
</dbReference>
<sequence>MVKKLMLKGLPQLDVRTDTICAGCQYGKAHQLPYEESKFKAKEPLELVHSDVFGPVKQPSISGMRYMNVPGRFWAEAMRTAAFVINRLPQPRLEFVSPFEKLWNKEPTVSYFRVFGCVCYVFVPDHLRSKFDKKAIRCMFVGYDNHRKGWKCCDPISGRCYTSRDVVFDEASSWWSLENEALPDSKEFGDQLQQKIEQRTVQL</sequence>
<name>A0ACB9PZG4_BAUVA</name>